<dbReference type="GO" id="GO:0046933">
    <property type="term" value="F:proton-transporting ATP synthase activity, rotational mechanism"/>
    <property type="evidence" value="ECO:0007669"/>
    <property type="project" value="TreeGrafter"/>
</dbReference>
<evidence type="ECO:0000256" key="7">
    <source>
        <dbReference type="ARBA" id="ARBA00022989"/>
    </source>
</evidence>
<dbReference type="GO" id="GO:0045259">
    <property type="term" value="C:proton-transporting ATP synthase complex"/>
    <property type="evidence" value="ECO:0007669"/>
    <property type="project" value="UniProtKB-KW"/>
</dbReference>
<sequence length="256" mass="28063">MFALEFPPINGILRWKDFFPSFNKIGLIAVLAAVIGSLVFFLAGRKSATTAPKGIRNFAEVTVEFIENGIVMQTMGKQGLKYTPFLLSLFVFIYLCNVPGIIPFFQMPATGRVAIPMMLSLTVWFVFIVVGVKHQGLGYFGHLLWPPGVPTALKPLVGAIEFVSTIIVTPFSLTVRLMANMLAGHILLVTFAILSKSMFEAETYQVAFIPLGIMPFAMLVGVTAFEVLVGFLQAYIFTILTAVYINNSMAGHGDDH</sequence>
<feature type="transmembrane region" description="Helical" evidence="11">
    <location>
        <begin position="25"/>
        <end position="43"/>
    </location>
</feature>
<feature type="transmembrane region" description="Helical" evidence="11">
    <location>
        <begin position="177"/>
        <end position="194"/>
    </location>
</feature>
<evidence type="ECO:0000256" key="9">
    <source>
        <dbReference type="ARBA" id="ARBA00023136"/>
    </source>
</evidence>
<protein>
    <submittedName>
        <fullName evidence="12">Unannotated protein</fullName>
    </submittedName>
</protein>
<proteinExistence type="inferred from homology"/>
<evidence type="ECO:0000256" key="4">
    <source>
        <dbReference type="ARBA" id="ARBA00022547"/>
    </source>
</evidence>
<evidence type="ECO:0000256" key="11">
    <source>
        <dbReference type="SAM" id="Phobius"/>
    </source>
</evidence>
<keyword evidence="4" id="KW-0138">CF(0)</keyword>
<dbReference type="PANTHER" id="PTHR11410:SF0">
    <property type="entry name" value="ATP SYNTHASE SUBUNIT A"/>
    <property type="match status" value="1"/>
</dbReference>
<dbReference type="Gene3D" id="1.20.120.220">
    <property type="entry name" value="ATP synthase, F0 complex, subunit A"/>
    <property type="match status" value="1"/>
</dbReference>
<evidence type="ECO:0000256" key="10">
    <source>
        <dbReference type="ARBA" id="ARBA00023310"/>
    </source>
</evidence>
<dbReference type="InterPro" id="IPR000568">
    <property type="entry name" value="ATP_synth_F0_asu"/>
</dbReference>
<gene>
    <name evidence="12" type="ORF">UFOPK1493_01780</name>
</gene>
<feature type="transmembrane region" description="Helical" evidence="11">
    <location>
        <begin position="113"/>
        <end position="132"/>
    </location>
</feature>
<feature type="transmembrane region" description="Helical" evidence="11">
    <location>
        <begin position="206"/>
        <end position="225"/>
    </location>
</feature>
<comment type="similarity">
    <text evidence="2">Belongs to the ATPase A chain family.</text>
</comment>
<dbReference type="EMBL" id="CAEZSR010000059">
    <property type="protein sequence ID" value="CAB4560955.1"/>
    <property type="molecule type" value="Genomic_DNA"/>
</dbReference>
<dbReference type="PANTHER" id="PTHR11410">
    <property type="entry name" value="ATP SYNTHASE SUBUNIT A"/>
    <property type="match status" value="1"/>
</dbReference>
<dbReference type="Pfam" id="PF00119">
    <property type="entry name" value="ATP-synt_A"/>
    <property type="match status" value="1"/>
</dbReference>
<evidence type="ECO:0000256" key="1">
    <source>
        <dbReference type="ARBA" id="ARBA00004141"/>
    </source>
</evidence>
<keyword evidence="5 11" id="KW-0812">Transmembrane</keyword>
<dbReference type="PROSITE" id="PS00449">
    <property type="entry name" value="ATPASE_A"/>
    <property type="match status" value="1"/>
</dbReference>
<evidence type="ECO:0000256" key="8">
    <source>
        <dbReference type="ARBA" id="ARBA00023065"/>
    </source>
</evidence>
<dbReference type="NCBIfam" id="TIGR01131">
    <property type="entry name" value="ATP_synt_6_or_A"/>
    <property type="match status" value="1"/>
</dbReference>
<evidence type="ECO:0000313" key="12">
    <source>
        <dbReference type="EMBL" id="CAB4560955.1"/>
    </source>
</evidence>
<keyword evidence="3" id="KW-0813">Transport</keyword>
<keyword evidence="8" id="KW-0406">Ion transport</keyword>
<dbReference type="InterPro" id="IPR045083">
    <property type="entry name" value="ATP_synth_F0_asu_bact/mt"/>
</dbReference>
<feature type="transmembrane region" description="Helical" evidence="11">
    <location>
        <begin position="85"/>
        <end position="107"/>
    </location>
</feature>
<evidence type="ECO:0000256" key="6">
    <source>
        <dbReference type="ARBA" id="ARBA00022781"/>
    </source>
</evidence>
<keyword evidence="7 11" id="KW-1133">Transmembrane helix</keyword>
<dbReference type="SUPFAM" id="SSF81336">
    <property type="entry name" value="F1F0 ATP synthase subunit A"/>
    <property type="match status" value="1"/>
</dbReference>
<dbReference type="AlphaFoldDB" id="A0A6J6DCH8"/>
<keyword evidence="10" id="KW-0066">ATP synthesis</keyword>
<accession>A0A6J6DCH8</accession>
<dbReference type="CDD" id="cd00310">
    <property type="entry name" value="ATP-synt_Fo_a_6"/>
    <property type="match status" value="1"/>
</dbReference>
<dbReference type="HAMAP" id="MF_01393">
    <property type="entry name" value="ATP_synth_a_bact"/>
    <property type="match status" value="1"/>
</dbReference>
<dbReference type="PRINTS" id="PR00123">
    <property type="entry name" value="ATPASEA"/>
</dbReference>
<dbReference type="InterPro" id="IPR035908">
    <property type="entry name" value="F0_ATP_A_sf"/>
</dbReference>
<keyword evidence="6" id="KW-0375">Hydrogen ion transport</keyword>
<keyword evidence="9 11" id="KW-0472">Membrane</keyword>
<evidence type="ECO:0000256" key="5">
    <source>
        <dbReference type="ARBA" id="ARBA00022692"/>
    </source>
</evidence>
<organism evidence="12">
    <name type="scientific">freshwater metagenome</name>
    <dbReference type="NCBI Taxonomy" id="449393"/>
    <lineage>
        <taxon>unclassified sequences</taxon>
        <taxon>metagenomes</taxon>
        <taxon>ecological metagenomes</taxon>
    </lineage>
</organism>
<comment type="subcellular location">
    <subcellularLocation>
        <location evidence="1">Membrane</location>
        <topology evidence="1">Multi-pass membrane protein</topology>
    </subcellularLocation>
</comment>
<reference evidence="12" key="1">
    <citation type="submission" date="2020-05" db="EMBL/GenBank/DDBJ databases">
        <authorList>
            <person name="Chiriac C."/>
            <person name="Salcher M."/>
            <person name="Ghai R."/>
            <person name="Kavagutti S V."/>
        </authorList>
    </citation>
    <scope>NUCLEOTIDE SEQUENCE</scope>
</reference>
<evidence type="ECO:0000256" key="2">
    <source>
        <dbReference type="ARBA" id="ARBA00006810"/>
    </source>
</evidence>
<evidence type="ECO:0000256" key="3">
    <source>
        <dbReference type="ARBA" id="ARBA00022448"/>
    </source>
</evidence>
<dbReference type="InterPro" id="IPR023011">
    <property type="entry name" value="ATP_synth_F0_asu_AS"/>
</dbReference>
<name>A0A6J6DCH8_9ZZZZ</name>